<comment type="similarity">
    <text evidence="1 2">Belongs to the UPF0235 family.</text>
</comment>
<dbReference type="SMART" id="SM01152">
    <property type="entry name" value="DUF167"/>
    <property type="match status" value="1"/>
</dbReference>
<dbReference type="HAMAP" id="MF_00634">
    <property type="entry name" value="UPF0235"/>
    <property type="match status" value="1"/>
</dbReference>
<dbReference type="Gene3D" id="3.30.1200.10">
    <property type="entry name" value="YggU-like"/>
    <property type="match status" value="1"/>
</dbReference>
<evidence type="ECO:0000256" key="1">
    <source>
        <dbReference type="ARBA" id="ARBA00010364"/>
    </source>
</evidence>
<dbReference type="Proteomes" id="UP000230251">
    <property type="component" value="Unassembled WGS sequence"/>
</dbReference>
<dbReference type="AlphaFoldDB" id="A0A2M8EN42"/>
<evidence type="ECO:0000313" key="3">
    <source>
        <dbReference type="EMBL" id="PJC24156.1"/>
    </source>
</evidence>
<sequence>MILTVKVRPNSRQTKISGWIDAGTVVIDIKSPPIDGKANIELINFLAKELGIAKSLVTIKRGQGSKVKHIELPAGTDLRPINPAV</sequence>
<dbReference type="InterPro" id="IPR036591">
    <property type="entry name" value="YggU-like_sf"/>
</dbReference>
<gene>
    <name evidence="3" type="ORF">CO057_04565</name>
</gene>
<reference evidence="4" key="1">
    <citation type="submission" date="2017-09" db="EMBL/GenBank/DDBJ databases">
        <title>Depth-based differentiation of microbial function through sediment-hosted aquifers and enrichment of novel symbionts in the deep terrestrial subsurface.</title>
        <authorList>
            <person name="Probst A.J."/>
            <person name="Ladd B."/>
            <person name="Jarett J.K."/>
            <person name="Geller-Mcgrath D.E."/>
            <person name="Sieber C.M.K."/>
            <person name="Emerson J.B."/>
            <person name="Anantharaman K."/>
            <person name="Thomas B.C."/>
            <person name="Malmstrom R."/>
            <person name="Stieglmeier M."/>
            <person name="Klingl A."/>
            <person name="Woyke T."/>
            <person name="Ryan C.M."/>
            <person name="Banfield J.F."/>
        </authorList>
    </citation>
    <scope>NUCLEOTIDE SEQUENCE [LARGE SCALE GENOMIC DNA]</scope>
</reference>
<dbReference type="SUPFAM" id="SSF69786">
    <property type="entry name" value="YggU-like"/>
    <property type="match status" value="1"/>
</dbReference>
<dbReference type="NCBIfam" id="TIGR00251">
    <property type="entry name" value="DUF167 family protein"/>
    <property type="match status" value="1"/>
</dbReference>
<dbReference type="EMBL" id="PFSI01000067">
    <property type="protein sequence ID" value="PJC24156.1"/>
    <property type="molecule type" value="Genomic_DNA"/>
</dbReference>
<name>A0A2M8EN42_9BACT</name>
<dbReference type="Pfam" id="PF02594">
    <property type="entry name" value="DUF167"/>
    <property type="match status" value="1"/>
</dbReference>
<comment type="caution">
    <text evidence="3">The sequence shown here is derived from an EMBL/GenBank/DDBJ whole genome shotgun (WGS) entry which is preliminary data.</text>
</comment>
<dbReference type="PANTHER" id="PTHR13420:SF7">
    <property type="entry name" value="UPF0235 PROTEIN C15ORF40"/>
    <property type="match status" value="1"/>
</dbReference>
<dbReference type="PANTHER" id="PTHR13420">
    <property type="entry name" value="UPF0235 PROTEIN C15ORF40"/>
    <property type="match status" value="1"/>
</dbReference>
<dbReference type="GO" id="GO:0005737">
    <property type="term" value="C:cytoplasm"/>
    <property type="evidence" value="ECO:0007669"/>
    <property type="project" value="TreeGrafter"/>
</dbReference>
<protein>
    <recommendedName>
        <fullName evidence="2">UPF0235 protein CO057_04565</fullName>
    </recommendedName>
</protein>
<accession>A0A2M8EN42</accession>
<organism evidence="3 4">
    <name type="scientific">Candidatus Uhrbacteria bacterium CG_4_9_14_0_2_um_filter_41_50</name>
    <dbReference type="NCBI Taxonomy" id="1975031"/>
    <lineage>
        <taxon>Bacteria</taxon>
        <taxon>Candidatus Uhriibacteriota</taxon>
    </lineage>
</organism>
<proteinExistence type="inferred from homology"/>
<dbReference type="InterPro" id="IPR003746">
    <property type="entry name" value="DUF167"/>
</dbReference>
<evidence type="ECO:0000256" key="2">
    <source>
        <dbReference type="HAMAP-Rule" id="MF_00634"/>
    </source>
</evidence>
<evidence type="ECO:0000313" key="4">
    <source>
        <dbReference type="Proteomes" id="UP000230251"/>
    </source>
</evidence>